<gene>
    <name evidence="6" type="ORF">ABEB36_003658</name>
</gene>
<dbReference type="SUPFAM" id="SSF57903">
    <property type="entry name" value="FYVE/PHD zinc finger"/>
    <property type="match status" value="1"/>
</dbReference>
<evidence type="ECO:0000313" key="7">
    <source>
        <dbReference type="Proteomes" id="UP001566132"/>
    </source>
</evidence>
<dbReference type="InterPro" id="IPR013083">
    <property type="entry name" value="Znf_RING/FYVE/PHD"/>
</dbReference>
<sequence length="184" mass="21081">MYNFRDISIFQVKCYTLYIPPTTSRSLIRPADIAPLPSCSFGSSNKKWRRGSAALITGSPYKLKLEESLIKNNKLKITLQSSSTKQNHSKKIKAKPKPKKRKQKKVQMSSSSSSEDVEVQLIDTDDDMDKEEEDAECLYCNNFFSEDSNGEKWIRCKKCFRWSHEECAGIDKKDTFVCEICLNG</sequence>
<organism evidence="6 7">
    <name type="scientific">Hypothenemus hampei</name>
    <name type="common">Coffee berry borer</name>
    <dbReference type="NCBI Taxonomy" id="57062"/>
    <lineage>
        <taxon>Eukaryota</taxon>
        <taxon>Metazoa</taxon>
        <taxon>Ecdysozoa</taxon>
        <taxon>Arthropoda</taxon>
        <taxon>Hexapoda</taxon>
        <taxon>Insecta</taxon>
        <taxon>Pterygota</taxon>
        <taxon>Neoptera</taxon>
        <taxon>Endopterygota</taxon>
        <taxon>Coleoptera</taxon>
        <taxon>Polyphaga</taxon>
        <taxon>Cucujiformia</taxon>
        <taxon>Curculionidae</taxon>
        <taxon>Scolytinae</taxon>
        <taxon>Hypothenemus</taxon>
    </lineage>
</organism>
<evidence type="ECO:0000313" key="6">
    <source>
        <dbReference type="EMBL" id="KAL1514397.1"/>
    </source>
</evidence>
<evidence type="ECO:0000256" key="3">
    <source>
        <dbReference type="ARBA" id="ARBA00022833"/>
    </source>
</evidence>
<proteinExistence type="predicted"/>
<dbReference type="SMART" id="SM00249">
    <property type="entry name" value="PHD"/>
    <property type="match status" value="1"/>
</dbReference>
<feature type="region of interest" description="Disordered" evidence="4">
    <location>
        <begin position="80"/>
        <end position="120"/>
    </location>
</feature>
<dbReference type="AlphaFoldDB" id="A0ABD1F9Y1"/>
<evidence type="ECO:0000256" key="4">
    <source>
        <dbReference type="SAM" id="MobiDB-lite"/>
    </source>
</evidence>
<dbReference type="Proteomes" id="UP001566132">
    <property type="component" value="Unassembled WGS sequence"/>
</dbReference>
<evidence type="ECO:0000256" key="1">
    <source>
        <dbReference type="ARBA" id="ARBA00022723"/>
    </source>
</evidence>
<dbReference type="EMBL" id="JBDJPC010000002">
    <property type="protein sequence ID" value="KAL1514397.1"/>
    <property type="molecule type" value="Genomic_DNA"/>
</dbReference>
<comment type="caution">
    <text evidence="6">The sequence shown here is derived from an EMBL/GenBank/DDBJ whole genome shotgun (WGS) entry which is preliminary data.</text>
</comment>
<evidence type="ECO:0000256" key="2">
    <source>
        <dbReference type="ARBA" id="ARBA00022771"/>
    </source>
</evidence>
<dbReference type="GO" id="GO:0008270">
    <property type="term" value="F:zinc ion binding"/>
    <property type="evidence" value="ECO:0007669"/>
    <property type="project" value="UniProtKB-KW"/>
</dbReference>
<keyword evidence="2" id="KW-0863">Zinc-finger</keyword>
<feature type="domain" description="Zinc finger PHD-type" evidence="5">
    <location>
        <begin position="136"/>
        <end position="182"/>
    </location>
</feature>
<evidence type="ECO:0000259" key="5">
    <source>
        <dbReference type="SMART" id="SM00249"/>
    </source>
</evidence>
<reference evidence="6 7" key="1">
    <citation type="submission" date="2024-05" db="EMBL/GenBank/DDBJ databases">
        <title>Genetic variation in Jamaican populations of the coffee berry borer (Hypothenemus hampei).</title>
        <authorList>
            <person name="Errbii M."/>
            <person name="Myrie A."/>
        </authorList>
    </citation>
    <scope>NUCLEOTIDE SEQUENCE [LARGE SCALE GENOMIC DNA]</scope>
    <source>
        <strain evidence="6">JA-Hopewell-2020-01-JO</strain>
        <tissue evidence="6">Whole body</tissue>
    </source>
</reference>
<dbReference type="InterPro" id="IPR011011">
    <property type="entry name" value="Znf_FYVE_PHD"/>
</dbReference>
<dbReference type="Gene3D" id="3.30.40.10">
    <property type="entry name" value="Zinc/RING finger domain, C3HC4 (zinc finger)"/>
    <property type="match status" value="1"/>
</dbReference>
<keyword evidence="7" id="KW-1185">Reference proteome</keyword>
<feature type="compositionally biased region" description="Basic residues" evidence="4">
    <location>
        <begin position="87"/>
        <end position="105"/>
    </location>
</feature>
<keyword evidence="3" id="KW-0862">Zinc</keyword>
<dbReference type="InterPro" id="IPR001965">
    <property type="entry name" value="Znf_PHD"/>
</dbReference>
<keyword evidence="1" id="KW-0479">Metal-binding</keyword>
<name>A0ABD1F9Y1_HYPHA</name>
<accession>A0ABD1F9Y1</accession>
<protein>
    <recommendedName>
        <fullName evidence="5">Zinc finger PHD-type domain-containing protein</fullName>
    </recommendedName>
</protein>